<dbReference type="InterPro" id="IPR036291">
    <property type="entry name" value="NAD(P)-bd_dom_sf"/>
</dbReference>
<evidence type="ECO:0000256" key="2">
    <source>
        <dbReference type="ARBA" id="ARBA00023002"/>
    </source>
</evidence>
<reference evidence="4" key="1">
    <citation type="journal article" date="2019" name="Int. J. Syst. Evol. Microbiol.">
        <title>The Global Catalogue of Microorganisms (GCM) 10K type strain sequencing project: providing services to taxonomists for standard genome sequencing and annotation.</title>
        <authorList>
            <consortium name="The Broad Institute Genomics Platform"/>
            <consortium name="The Broad Institute Genome Sequencing Center for Infectious Disease"/>
            <person name="Wu L."/>
            <person name="Ma J."/>
        </authorList>
    </citation>
    <scope>NUCLEOTIDE SEQUENCE [LARGE SCALE GENOMIC DNA]</scope>
    <source>
        <strain evidence="4">JCM 9088</strain>
    </source>
</reference>
<dbReference type="Gene3D" id="3.40.50.720">
    <property type="entry name" value="NAD(P)-binding Rossmann-like Domain"/>
    <property type="match status" value="1"/>
</dbReference>
<dbReference type="PANTHER" id="PTHR43008">
    <property type="entry name" value="BENZIL REDUCTASE"/>
    <property type="match status" value="1"/>
</dbReference>
<dbReference type="Pfam" id="PF13561">
    <property type="entry name" value="adh_short_C2"/>
    <property type="match status" value="1"/>
</dbReference>
<comment type="caution">
    <text evidence="3">The sequence shown here is derived from an EMBL/GenBank/DDBJ whole genome shotgun (WGS) entry which is preliminary data.</text>
</comment>
<dbReference type="InterPro" id="IPR002347">
    <property type="entry name" value="SDR_fam"/>
</dbReference>
<dbReference type="EMBL" id="BAAAUD010000026">
    <property type="protein sequence ID" value="GAA2939713.1"/>
    <property type="molecule type" value="Genomic_DNA"/>
</dbReference>
<dbReference type="PROSITE" id="PS00061">
    <property type="entry name" value="ADH_SHORT"/>
    <property type="match status" value="1"/>
</dbReference>
<sequence>MSNRAALITGGASGIGLATAVELARSGTHVFCLDLNDFSDEARPHIEGLPITHVAGDVRSFDDCVKAVDIIESSSAGALDCVFANAGVVHRGSAESQTLDDWSDQIDTILTGTFLTCKASIPALRRSGGGAIVLNGSNCSHIGCPDRFAYTAAKSAMPVLAKQLSNDFFHSAGIRTNCVSPGYVDSGMTRRIWSTQTGRPDGTDIPQDVLSKWQQPQSIASVVAFLCSDAATDITGVTIPVSRTALLRVASPRLA</sequence>
<dbReference type="CDD" id="cd05233">
    <property type="entry name" value="SDR_c"/>
    <property type="match status" value="1"/>
</dbReference>
<dbReference type="PRINTS" id="PR00081">
    <property type="entry name" value="GDHRDH"/>
</dbReference>
<evidence type="ECO:0000313" key="3">
    <source>
        <dbReference type="EMBL" id="GAA2939713.1"/>
    </source>
</evidence>
<evidence type="ECO:0000256" key="1">
    <source>
        <dbReference type="ARBA" id="ARBA00006484"/>
    </source>
</evidence>
<dbReference type="InterPro" id="IPR020904">
    <property type="entry name" value="Sc_DH/Rdtase_CS"/>
</dbReference>
<keyword evidence="4" id="KW-1185">Reference proteome</keyword>
<evidence type="ECO:0000313" key="4">
    <source>
        <dbReference type="Proteomes" id="UP001500403"/>
    </source>
</evidence>
<name>A0ABP6JNJ6_9ACTN</name>
<protein>
    <submittedName>
        <fullName evidence="3">SDR family NAD(P)-dependent oxidoreductase</fullName>
    </submittedName>
</protein>
<comment type="similarity">
    <text evidence="1">Belongs to the short-chain dehydrogenases/reductases (SDR) family.</text>
</comment>
<proteinExistence type="inferred from homology"/>
<accession>A0ABP6JNJ6</accession>
<dbReference type="SUPFAM" id="SSF51735">
    <property type="entry name" value="NAD(P)-binding Rossmann-fold domains"/>
    <property type="match status" value="1"/>
</dbReference>
<dbReference type="RefSeq" id="WP_344494650.1">
    <property type="nucleotide sequence ID" value="NZ_BAAAUD010000026.1"/>
</dbReference>
<organism evidence="3 4">
    <name type="scientific">Streptomyces enissocaesilis</name>
    <dbReference type="NCBI Taxonomy" id="332589"/>
    <lineage>
        <taxon>Bacteria</taxon>
        <taxon>Bacillati</taxon>
        <taxon>Actinomycetota</taxon>
        <taxon>Actinomycetes</taxon>
        <taxon>Kitasatosporales</taxon>
        <taxon>Streptomycetaceae</taxon>
        <taxon>Streptomyces</taxon>
        <taxon>Streptomyces rochei group</taxon>
    </lineage>
</organism>
<dbReference type="Proteomes" id="UP001500403">
    <property type="component" value="Unassembled WGS sequence"/>
</dbReference>
<gene>
    <name evidence="3" type="ORF">GCM10010446_26360</name>
</gene>
<keyword evidence="2" id="KW-0560">Oxidoreductase</keyword>
<dbReference type="PANTHER" id="PTHR43008:SF7">
    <property type="entry name" value="SHORT CHAIN DEHYDROGENASE_REDUCTASE (AFU_ORTHOLOGUE AFUA_2G00830)"/>
    <property type="match status" value="1"/>
</dbReference>